<feature type="compositionally biased region" description="Basic and acidic residues" evidence="1">
    <location>
        <begin position="39"/>
        <end position="49"/>
    </location>
</feature>
<keyword evidence="3" id="KW-1185">Reference proteome</keyword>
<feature type="region of interest" description="Disordered" evidence="1">
    <location>
        <begin position="1"/>
        <end position="56"/>
    </location>
</feature>
<sequence>MSDAIESDRKVAGLAPRRSASKTDTAPSEPAPLGRLLRKVRDDEARAGQEPEEPMVNVTISIPKSLRTRARAAFKATSYLENDHSWSHMVSKALESETSRREATHNGGEAYDGGDQRLAPGRKLQD</sequence>
<evidence type="ECO:0000313" key="2">
    <source>
        <dbReference type="EMBL" id="SDR30783.1"/>
    </source>
</evidence>
<dbReference type="RefSeq" id="WP_074703598.1">
    <property type="nucleotide sequence ID" value="NZ_CP018865.1"/>
</dbReference>
<proteinExistence type="predicted"/>
<organism evidence="2 3">
    <name type="scientific">Crystallibacter crystallopoietes</name>
    <dbReference type="NCBI Taxonomy" id="37928"/>
    <lineage>
        <taxon>Bacteria</taxon>
        <taxon>Bacillati</taxon>
        <taxon>Actinomycetota</taxon>
        <taxon>Actinomycetes</taxon>
        <taxon>Micrococcales</taxon>
        <taxon>Micrococcaceae</taxon>
        <taxon>Crystallibacter</taxon>
    </lineage>
</organism>
<dbReference type="Gene3D" id="6.10.180.30">
    <property type="match status" value="1"/>
</dbReference>
<feature type="compositionally biased region" description="Basic and acidic residues" evidence="1">
    <location>
        <begin position="94"/>
        <end position="104"/>
    </location>
</feature>
<feature type="region of interest" description="Disordered" evidence="1">
    <location>
        <begin position="91"/>
        <end position="126"/>
    </location>
</feature>
<feature type="compositionally biased region" description="Basic and acidic residues" evidence="1">
    <location>
        <begin position="1"/>
        <end position="11"/>
    </location>
</feature>
<evidence type="ECO:0000313" key="3">
    <source>
        <dbReference type="Proteomes" id="UP000181917"/>
    </source>
</evidence>
<dbReference type="KEGG" id="acry:AC20117_22440"/>
<accession>A0A1H1HZG3</accession>
<reference evidence="2 3" key="1">
    <citation type="submission" date="2016-10" db="EMBL/GenBank/DDBJ databases">
        <authorList>
            <person name="de Groot N.N."/>
        </authorList>
    </citation>
    <scope>NUCLEOTIDE SEQUENCE [LARGE SCALE GENOMIC DNA]</scope>
    <source>
        <strain evidence="2 3">DSM 20117</strain>
    </source>
</reference>
<dbReference type="Proteomes" id="UP000181917">
    <property type="component" value="Unassembled WGS sequence"/>
</dbReference>
<dbReference type="EMBL" id="FNKH01000003">
    <property type="protein sequence ID" value="SDR30783.1"/>
    <property type="molecule type" value="Genomic_DNA"/>
</dbReference>
<protein>
    <submittedName>
        <fullName evidence="2">Uncharacterized protein</fullName>
    </submittedName>
</protein>
<name>A0A1H1HZG3_9MICC</name>
<gene>
    <name evidence="2" type="ORF">SAMN04489742_4836</name>
</gene>
<evidence type="ECO:0000256" key="1">
    <source>
        <dbReference type="SAM" id="MobiDB-lite"/>
    </source>
</evidence>
<dbReference type="OrthoDB" id="4560943at2"/>
<dbReference type="AlphaFoldDB" id="A0A1H1HZG3"/>